<sequence>MALTTLNSIDAEIKQLEARKRLIEKRDADVPKALEVLQKYAQVLTAVQRRQVAKLIGDAVPAAVQVARKGGGLQAGPKGRKLGPVAPKYRIPSGETWAGRGRMPIAFTAWFASVEGKDWKKANPGLPAPLIGGHAKAKKAVKVSKAVVKKTGRKAVKKGRTKAAG</sequence>
<dbReference type="KEGG" id="xca:xcc-b100_1063"/>
<evidence type="ECO:0000259" key="1">
    <source>
        <dbReference type="SMART" id="SM00528"/>
    </source>
</evidence>
<dbReference type="HOGENOM" id="CLU_121474_0_0_6"/>
<dbReference type="AlphaFoldDB" id="B0RPM6"/>
<evidence type="ECO:0000313" key="3">
    <source>
        <dbReference type="Proteomes" id="UP000001188"/>
    </source>
</evidence>
<feature type="domain" description="DNA-binding protein H-NS-like C-terminal" evidence="1">
    <location>
        <begin position="79"/>
        <end position="121"/>
    </location>
</feature>
<protein>
    <recommendedName>
        <fullName evidence="1">DNA-binding protein H-NS-like C-terminal domain-containing protein</fullName>
    </recommendedName>
</protein>
<dbReference type="Pfam" id="PF00816">
    <property type="entry name" value="Histone_HNS"/>
    <property type="match status" value="1"/>
</dbReference>
<reference evidence="2 3" key="1">
    <citation type="journal article" date="2008" name="J. Biotechnol.">
        <title>The genome of Xanthomonas campestris pv. campestris B100 and its use for the reconstruction of metabolic pathways involved in xanthan biosynthesis.</title>
        <authorList>
            <person name="Vorholter F.J."/>
            <person name="Schneiker S."/>
            <person name="Goesmann A."/>
            <person name="Krause L."/>
            <person name="Bekel T."/>
            <person name="Kaiser O."/>
            <person name="Linke B."/>
            <person name="Patschkowski T."/>
            <person name="Ruckert C."/>
            <person name="Schmid J."/>
            <person name="Sidhu V.K."/>
            <person name="Sieber V."/>
            <person name="Tauch A."/>
            <person name="Watt S.A."/>
            <person name="Weisshaar B."/>
            <person name="Becker A."/>
            <person name="Niehaus K."/>
            <person name="Puhler A."/>
        </authorList>
    </citation>
    <scope>NUCLEOTIDE SEQUENCE [LARGE SCALE GENOMIC DNA]</scope>
    <source>
        <strain evidence="2 3">B100</strain>
    </source>
</reference>
<dbReference type="SUPFAM" id="SSF81273">
    <property type="entry name" value="H-NS histone-like proteins"/>
    <property type="match status" value="1"/>
</dbReference>
<dbReference type="GO" id="GO:0003677">
    <property type="term" value="F:DNA binding"/>
    <property type="evidence" value="ECO:0007669"/>
    <property type="project" value="InterPro"/>
</dbReference>
<proteinExistence type="predicted"/>
<dbReference type="SMART" id="SM00528">
    <property type="entry name" value="HNS"/>
    <property type="match status" value="1"/>
</dbReference>
<dbReference type="EMBL" id="AM920689">
    <property type="protein sequence ID" value="CAP50411.1"/>
    <property type="molecule type" value="Genomic_DNA"/>
</dbReference>
<organism evidence="2 3">
    <name type="scientific">Xanthomonas campestris pv. campestris (strain B100)</name>
    <dbReference type="NCBI Taxonomy" id="509169"/>
    <lineage>
        <taxon>Bacteria</taxon>
        <taxon>Pseudomonadati</taxon>
        <taxon>Pseudomonadota</taxon>
        <taxon>Gammaproteobacteria</taxon>
        <taxon>Lysobacterales</taxon>
        <taxon>Lysobacteraceae</taxon>
        <taxon>Xanthomonas</taxon>
    </lineage>
</organism>
<dbReference type="Proteomes" id="UP000001188">
    <property type="component" value="Chromosome"/>
</dbReference>
<dbReference type="InterPro" id="IPR027444">
    <property type="entry name" value="H-NS_C_dom"/>
</dbReference>
<gene>
    <name evidence="2" type="ORF">XCCB100_1063</name>
</gene>
<evidence type="ECO:0000313" key="2">
    <source>
        <dbReference type="EMBL" id="CAP50411.1"/>
    </source>
</evidence>
<dbReference type="Gene3D" id="3.30.160.510">
    <property type="entry name" value="Histone-like nucleoid-structuring protein H-NS"/>
    <property type="match status" value="1"/>
</dbReference>
<accession>B0RPM6</accession>
<name>B0RPM6_XANCB</name>